<name>A0ABP9E9U9_9PSEU</name>
<protein>
    <submittedName>
        <fullName evidence="1">Molecular chaperone Hsp90</fullName>
    </submittedName>
</protein>
<accession>A0ABP9E9U9</accession>
<sequence>MTPDPFGTAALRQAVLDAWSASPARFREDANAEEDLLRGGYRDRWFVELAQNAADAAERAGITTTLRVRVVDGVLHVAGAGAPLDADGVAALASLRASAKRGEGGVGRFGVGFAAVTAVSDAPRVVTRRPDGTVAGVAFDRARTARAVAGTGVPALADELARRDGAAPALRLAWPPDADEPAPPAGTDTEVRLPLLPGLDAADLLAAAAAQAPDLLLALPPLHAVDLPDGVLARTEDGDVVRVGDRAWHVLRVAGTVPADLLAGLAVEDRARTGWRATWAVPADGVSAGPDVLHAPTPTDERTTLPARLLATVPLDPDRRHVRPGPVTEHVLRAAAARYPDLVRARPVDERPALVPLPALPASAVDATLRDAVLEGLRTSAWLASAAGDVDPAAAQVLDLDPTAPPDALAALVEQLADVLPGLVDARLAAPRHAPALAAAGVTRVGPAALVDALAGLDRPLAWWRALFAGLAALPALVAPGAREELAGLPVPLADGRVVRGARGVLLAHTDTGTDTGGVSGTDLGARLAAAAVPGLRVAAPGLDDDSADGRAARELLVALGARPVEGPALLADPALREAVERSVDDAEAGGDLDAVDALGDLVLSLVAAGGDADAGLGAVALRDADGGFRRADELVLPDGALRGLVDPDGPLGVLDPAVAAAHPRHALTAVGVLDGFAVLRDDAPAGPDHDLDDEETWWAEEVDPAAERLDGPDGLAPGPMVAVRDLELVADDRWDAAWTVLAGDREVREALGGARPVGAAGDDGPRPYTAWWLGRHGRLAGRAPTAWRLPGASAVAGLWDPVPDAVAARLDPAFLAAVGVRTRARVACADDATDLLARLADPERTVPPARAAAAPAELAEAVAAGRVSVADVEPPDRVRTADGLVRDADPARDTPPAVLDRAQLAGVLPPAVLVLPGSGDPAVLADLLDLAPASERVRVTVREGGRTVPWEELPAAVAWTAALGQPLPDGALVLHERLRVLVVDGERGGAPVEYTPSAWVDDDGVVHADDPVRGLVAALARAQEG</sequence>
<dbReference type="SUPFAM" id="SSF55874">
    <property type="entry name" value="ATPase domain of HSP90 chaperone/DNA topoisomerase II/histidine kinase"/>
    <property type="match status" value="1"/>
</dbReference>
<dbReference type="EMBL" id="BAABHQ010000005">
    <property type="protein sequence ID" value="GAA4873353.1"/>
    <property type="molecule type" value="Genomic_DNA"/>
</dbReference>
<comment type="caution">
    <text evidence="1">The sequence shown here is derived from an EMBL/GenBank/DDBJ whole genome shotgun (WGS) entry which is preliminary data.</text>
</comment>
<organism evidence="1 2">
    <name type="scientific">Actinomycetospora straminea</name>
    <dbReference type="NCBI Taxonomy" id="663607"/>
    <lineage>
        <taxon>Bacteria</taxon>
        <taxon>Bacillati</taxon>
        <taxon>Actinomycetota</taxon>
        <taxon>Actinomycetes</taxon>
        <taxon>Pseudonocardiales</taxon>
        <taxon>Pseudonocardiaceae</taxon>
        <taxon>Actinomycetospora</taxon>
    </lineage>
</organism>
<gene>
    <name evidence="1" type="ORF">GCM10023203_24020</name>
</gene>
<evidence type="ECO:0000313" key="1">
    <source>
        <dbReference type="EMBL" id="GAA4873353.1"/>
    </source>
</evidence>
<reference evidence="2" key="1">
    <citation type="journal article" date="2019" name="Int. J. Syst. Evol. Microbiol.">
        <title>The Global Catalogue of Microorganisms (GCM) 10K type strain sequencing project: providing services to taxonomists for standard genome sequencing and annotation.</title>
        <authorList>
            <consortium name="The Broad Institute Genomics Platform"/>
            <consortium name="The Broad Institute Genome Sequencing Center for Infectious Disease"/>
            <person name="Wu L."/>
            <person name="Ma J."/>
        </authorList>
    </citation>
    <scope>NUCLEOTIDE SEQUENCE [LARGE SCALE GENOMIC DNA]</scope>
    <source>
        <strain evidence="2">JCM 17983</strain>
    </source>
</reference>
<proteinExistence type="predicted"/>
<dbReference type="NCBIfam" id="NF047352">
    <property type="entry name" value="P_loop_sacsin"/>
    <property type="match status" value="1"/>
</dbReference>
<keyword evidence="2" id="KW-1185">Reference proteome</keyword>
<dbReference type="RefSeq" id="WP_345380762.1">
    <property type="nucleotide sequence ID" value="NZ_BAABHQ010000005.1"/>
</dbReference>
<dbReference type="InterPro" id="IPR036890">
    <property type="entry name" value="HATPase_C_sf"/>
</dbReference>
<evidence type="ECO:0000313" key="2">
    <source>
        <dbReference type="Proteomes" id="UP001500457"/>
    </source>
</evidence>
<dbReference type="Proteomes" id="UP001500457">
    <property type="component" value="Unassembled WGS sequence"/>
</dbReference>